<keyword evidence="3" id="KW-1134">Transmembrane beta strand</keyword>
<dbReference type="EMBL" id="LWLG01000002">
    <property type="protein sequence ID" value="OAQ21251.1"/>
    <property type="molecule type" value="Genomic_DNA"/>
</dbReference>
<dbReference type="SUPFAM" id="SSF56935">
    <property type="entry name" value="Porins"/>
    <property type="match status" value="1"/>
</dbReference>
<sequence length="413" mass="46696">MRKRLMILLMLWISCTGSLWAAGFQLFNEGSARVMGLGAAVTGRTDMVEAVWYNPSATAFFKDPEVMTGLALVMPSVEFESDSGRDYEMTDMVHPLPFLYAAYPLNDRFTLNFSFNVPYGLTTDWDGDWEGRYEAVYTSLRCYFFTPSIAVKLTDRLSFGFGAQVVYADAELRKYLVPGTPIKTKLTGDDWAAGWLVSLTYKIREDTAIGIIYRSQINLHLEGDAKYYNTEGIFLGPLPASSLFINGDGEVLLDLPDTLSVGITTRVIPRLTLSFDLLWSGWSTYDQLKFKYEYEPGEFPAKPGSIIQPKDWDDVLAVRFGVEYALSDTWTLRFGYVYDPSPIDDDTRGAELPTDDRQLFNFGMGYRKGNLGVNFAYTYLTMEDSHPGEETSYLRGTYEGEAHIVAFDLSYRF</sequence>
<dbReference type="Pfam" id="PF03349">
    <property type="entry name" value="Toluene_X"/>
    <property type="match status" value="1"/>
</dbReference>
<reference evidence="9 10" key="1">
    <citation type="submission" date="2016-04" db="EMBL/GenBank/DDBJ databases">
        <title>Genome analysis of Thermosulfurimonas dismutans, the first thermophilic sulfur-disproportionating bacterium of the phylum Thermodesulfobacteria.</title>
        <authorList>
            <person name="Mardanov A.V."/>
            <person name="Beletsky A.V."/>
            <person name="Kadnikov V.V."/>
            <person name="Slobodkin A.I."/>
            <person name="Ravin N.V."/>
        </authorList>
    </citation>
    <scope>NUCLEOTIDE SEQUENCE [LARGE SCALE GENOMIC DNA]</scope>
    <source>
        <strain evidence="9 10">S95</strain>
    </source>
</reference>
<gene>
    <name evidence="9" type="ORF">TDIS_0471</name>
</gene>
<evidence type="ECO:0000256" key="8">
    <source>
        <dbReference type="SAM" id="SignalP"/>
    </source>
</evidence>
<feature type="chain" id="PRO_5008100297" evidence="8">
    <location>
        <begin position="22"/>
        <end position="413"/>
    </location>
</feature>
<comment type="caution">
    <text evidence="9">The sequence shown here is derived from an EMBL/GenBank/DDBJ whole genome shotgun (WGS) entry which is preliminary data.</text>
</comment>
<dbReference type="PROSITE" id="PS51257">
    <property type="entry name" value="PROKAR_LIPOPROTEIN"/>
    <property type="match status" value="1"/>
</dbReference>
<evidence type="ECO:0000256" key="3">
    <source>
        <dbReference type="ARBA" id="ARBA00022452"/>
    </source>
</evidence>
<dbReference type="PANTHER" id="PTHR35093:SF8">
    <property type="entry name" value="OUTER MEMBRANE PROTEIN NMB0088-RELATED"/>
    <property type="match status" value="1"/>
</dbReference>
<keyword evidence="10" id="KW-1185">Reference proteome</keyword>
<dbReference type="InterPro" id="IPR005017">
    <property type="entry name" value="OMPP1/FadL/TodX"/>
</dbReference>
<feature type="signal peptide" evidence="8">
    <location>
        <begin position="1"/>
        <end position="21"/>
    </location>
</feature>
<dbReference type="GO" id="GO:0009279">
    <property type="term" value="C:cell outer membrane"/>
    <property type="evidence" value="ECO:0007669"/>
    <property type="project" value="UniProtKB-SubCell"/>
</dbReference>
<comment type="similarity">
    <text evidence="2">Belongs to the OmpP1/FadL family.</text>
</comment>
<name>A0A179D637_9BACT</name>
<evidence type="ECO:0000256" key="7">
    <source>
        <dbReference type="ARBA" id="ARBA00023237"/>
    </source>
</evidence>
<dbReference type="PANTHER" id="PTHR35093">
    <property type="entry name" value="OUTER MEMBRANE PROTEIN NMB0088-RELATED"/>
    <property type="match status" value="1"/>
</dbReference>
<evidence type="ECO:0000313" key="9">
    <source>
        <dbReference type="EMBL" id="OAQ21251.1"/>
    </source>
</evidence>
<evidence type="ECO:0000313" key="10">
    <source>
        <dbReference type="Proteomes" id="UP000078390"/>
    </source>
</evidence>
<protein>
    <submittedName>
        <fullName evidence="9">Long-chain fatty acid transport protein</fullName>
    </submittedName>
</protein>
<comment type="subcellular location">
    <subcellularLocation>
        <location evidence="1">Cell outer membrane</location>
        <topology evidence="1">Multi-pass membrane protein</topology>
    </subcellularLocation>
</comment>
<keyword evidence="5 8" id="KW-0732">Signal</keyword>
<dbReference type="STRING" id="999894.TDIS_0471"/>
<dbReference type="Proteomes" id="UP000078390">
    <property type="component" value="Unassembled WGS sequence"/>
</dbReference>
<dbReference type="RefSeq" id="WP_068668929.1">
    <property type="nucleotide sequence ID" value="NZ_LWLG01000002.1"/>
</dbReference>
<dbReference type="Gene3D" id="2.40.160.60">
    <property type="entry name" value="Outer membrane protein transport protein (OMPP1/FadL/TodX)"/>
    <property type="match status" value="1"/>
</dbReference>
<organism evidence="9 10">
    <name type="scientific">Thermosulfurimonas dismutans</name>
    <dbReference type="NCBI Taxonomy" id="999894"/>
    <lineage>
        <taxon>Bacteria</taxon>
        <taxon>Pseudomonadati</taxon>
        <taxon>Thermodesulfobacteriota</taxon>
        <taxon>Thermodesulfobacteria</taxon>
        <taxon>Thermodesulfobacteriales</taxon>
        <taxon>Thermodesulfobacteriaceae</taxon>
        <taxon>Thermosulfurimonas</taxon>
    </lineage>
</organism>
<evidence type="ECO:0000256" key="6">
    <source>
        <dbReference type="ARBA" id="ARBA00023136"/>
    </source>
</evidence>
<evidence type="ECO:0000256" key="4">
    <source>
        <dbReference type="ARBA" id="ARBA00022692"/>
    </source>
</evidence>
<keyword evidence="4" id="KW-0812">Transmembrane</keyword>
<proteinExistence type="inferred from homology"/>
<dbReference type="GO" id="GO:0015483">
    <property type="term" value="F:long-chain fatty acid transporting porin activity"/>
    <property type="evidence" value="ECO:0007669"/>
    <property type="project" value="TreeGrafter"/>
</dbReference>
<accession>A0A179D637</accession>
<evidence type="ECO:0000256" key="1">
    <source>
        <dbReference type="ARBA" id="ARBA00004571"/>
    </source>
</evidence>
<keyword evidence="6" id="KW-0472">Membrane</keyword>
<evidence type="ECO:0000256" key="5">
    <source>
        <dbReference type="ARBA" id="ARBA00022729"/>
    </source>
</evidence>
<dbReference type="OrthoDB" id="9922at2"/>
<keyword evidence="7" id="KW-0998">Cell outer membrane</keyword>
<evidence type="ECO:0000256" key="2">
    <source>
        <dbReference type="ARBA" id="ARBA00008163"/>
    </source>
</evidence>
<dbReference type="AlphaFoldDB" id="A0A179D637"/>